<dbReference type="Proteomes" id="UP000694843">
    <property type="component" value="Unplaced"/>
</dbReference>
<dbReference type="AlphaFoldDB" id="A0A8B7P9I4"/>
<dbReference type="GO" id="GO:0006357">
    <property type="term" value="P:regulation of transcription by RNA polymerase II"/>
    <property type="evidence" value="ECO:0007669"/>
    <property type="project" value="UniProtKB-ARBA"/>
</dbReference>
<dbReference type="GO" id="GO:0003700">
    <property type="term" value="F:DNA-binding transcription factor activity"/>
    <property type="evidence" value="ECO:0007669"/>
    <property type="project" value="InterPro"/>
</dbReference>
<evidence type="ECO:0000313" key="1">
    <source>
        <dbReference type="Proteomes" id="UP000694843"/>
    </source>
</evidence>
<dbReference type="GeneID" id="108678512"/>
<keyword evidence="1" id="KW-1185">Reference proteome</keyword>
<name>A0A8B7P9I4_HYAAZ</name>
<organism evidence="1 2">
    <name type="scientific">Hyalella azteca</name>
    <name type="common">Amphipod</name>
    <dbReference type="NCBI Taxonomy" id="294128"/>
    <lineage>
        <taxon>Eukaryota</taxon>
        <taxon>Metazoa</taxon>
        <taxon>Ecdysozoa</taxon>
        <taxon>Arthropoda</taxon>
        <taxon>Crustacea</taxon>
        <taxon>Multicrustacea</taxon>
        <taxon>Malacostraca</taxon>
        <taxon>Eumalacostraca</taxon>
        <taxon>Peracarida</taxon>
        <taxon>Amphipoda</taxon>
        <taxon>Senticaudata</taxon>
        <taxon>Talitrida</taxon>
        <taxon>Talitroidea</taxon>
        <taxon>Hyalellidae</taxon>
        <taxon>Hyalella</taxon>
    </lineage>
</organism>
<dbReference type="InterPro" id="IPR008967">
    <property type="entry name" value="p53-like_TF_DNA-bd_sf"/>
</dbReference>
<protein>
    <submittedName>
        <fullName evidence="2">Uncharacterized protein LOC108678512</fullName>
    </submittedName>
</protein>
<gene>
    <name evidence="2" type="primary">LOC108678512</name>
</gene>
<reference evidence="2" key="1">
    <citation type="submission" date="2025-08" db="UniProtKB">
        <authorList>
            <consortium name="RefSeq"/>
        </authorList>
    </citation>
    <scope>IDENTIFICATION</scope>
</reference>
<dbReference type="KEGG" id="hazt:108678512"/>
<proteinExistence type="predicted"/>
<evidence type="ECO:0000313" key="2">
    <source>
        <dbReference type="RefSeq" id="XP_018022452.1"/>
    </source>
</evidence>
<sequence>MESMDCKQDLCTGSYIAPMDPAMEEVFQGDHLASGNKEFNLDELLEFLKSPTRREKSTFAVIESNKDRGKPYFVERDPNMITSKPETQIPVELMGGQAGDRIRISLIYDCEDSQEESLRCAKHPFMFIIKAARNMKILPSPSYQSGPYYQDLEIVSVANETVKFSFSMQCLNSCTQVCSDRIIQFKHLDNTWNALETSDWKIRVCRIPKRDHELWFKSLDRETGKKSRPLYGGMAAAKRVKLEDGNPSGTWEAPAVIQMSPQKIKREIIASSPMKAMRLSCFDDPVIFTISDLQQNPLLPEKQEMVAEEPPLASLVAPPVRQYEVSLPAKFDAVQQFEGPLVAPEVQPYRFLGEMNNEQDFVLIKQIIARMKGRVLEFKPSN</sequence>
<dbReference type="SUPFAM" id="SSF49417">
    <property type="entry name" value="p53-like transcription factors"/>
    <property type="match status" value="1"/>
</dbReference>
<dbReference type="RefSeq" id="XP_018022452.1">
    <property type="nucleotide sequence ID" value="XM_018166963.1"/>
</dbReference>
<accession>A0A8B7P9I4</accession>